<accession>A0A6G1X455</accession>
<evidence type="ECO:0000313" key="2">
    <source>
        <dbReference type="EMBL" id="MRG85771.1"/>
    </source>
</evidence>
<proteinExistence type="predicted"/>
<keyword evidence="3" id="KW-1185">Reference proteome</keyword>
<dbReference type="PROSITE" id="PS51186">
    <property type="entry name" value="GNAT"/>
    <property type="match status" value="1"/>
</dbReference>
<dbReference type="OrthoDB" id="6382410at2"/>
<comment type="caution">
    <text evidence="2">The sequence shown here is derived from an EMBL/GenBank/DDBJ whole genome shotgun (WGS) entry which is preliminary data.</text>
</comment>
<dbReference type="EMBL" id="WJNH01000002">
    <property type="protein sequence ID" value="MRG85771.1"/>
    <property type="molecule type" value="Genomic_DNA"/>
</dbReference>
<evidence type="ECO:0000313" key="3">
    <source>
        <dbReference type="Proteomes" id="UP000480185"/>
    </source>
</evidence>
<feature type="domain" description="N-acetyltransferase" evidence="1">
    <location>
        <begin position="17"/>
        <end position="183"/>
    </location>
</feature>
<dbReference type="GO" id="GO:0016747">
    <property type="term" value="F:acyltransferase activity, transferring groups other than amino-acyl groups"/>
    <property type="evidence" value="ECO:0007669"/>
    <property type="project" value="InterPro"/>
</dbReference>
<dbReference type="SUPFAM" id="SSF55729">
    <property type="entry name" value="Acyl-CoA N-acyltransferases (Nat)"/>
    <property type="match status" value="1"/>
</dbReference>
<name>A0A6G1X455_9BACI</name>
<protein>
    <submittedName>
        <fullName evidence="2">GNAT family N-acetyltransferase</fullName>
    </submittedName>
</protein>
<dbReference type="InterPro" id="IPR016181">
    <property type="entry name" value="Acyl_CoA_acyltransferase"/>
</dbReference>
<dbReference type="Proteomes" id="UP000480185">
    <property type="component" value="Unassembled WGS sequence"/>
</dbReference>
<evidence type="ECO:0000259" key="1">
    <source>
        <dbReference type="PROSITE" id="PS51186"/>
    </source>
</evidence>
<dbReference type="AlphaFoldDB" id="A0A6G1X455"/>
<dbReference type="Pfam" id="PF00583">
    <property type="entry name" value="Acetyltransf_1"/>
    <property type="match status" value="1"/>
</dbReference>
<dbReference type="CDD" id="cd04301">
    <property type="entry name" value="NAT_SF"/>
    <property type="match status" value="1"/>
</dbReference>
<organism evidence="2 3">
    <name type="scientific">Salinibacillus xinjiangensis</name>
    <dbReference type="NCBI Taxonomy" id="1229268"/>
    <lineage>
        <taxon>Bacteria</taxon>
        <taxon>Bacillati</taxon>
        <taxon>Bacillota</taxon>
        <taxon>Bacilli</taxon>
        <taxon>Bacillales</taxon>
        <taxon>Bacillaceae</taxon>
        <taxon>Salinibacillus</taxon>
    </lineage>
</organism>
<reference evidence="2 3" key="1">
    <citation type="submission" date="2019-11" db="EMBL/GenBank/DDBJ databases">
        <authorList>
            <person name="Li J."/>
        </authorList>
    </citation>
    <scope>NUCLEOTIDE SEQUENCE [LARGE SCALE GENOMIC DNA]</scope>
    <source>
        <strain evidence="2 3">J4</strain>
    </source>
</reference>
<dbReference type="Gene3D" id="3.40.630.30">
    <property type="match status" value="1"/>
</dbReference>
<gene>
    <name evidence="2" type="ORF">GH754_05405</name>
</gene>
<dbReference type="InterPro" id="IPR000182">
    <property type="entry name" value="GNAT_dom"/>
</dbReference>
<keyword evidence="2" id="KW-0808">Transferase</keyword>
<sequence>MVKGVVFVDIQMNQEWYQLVQVQKRDLQDVLELLVQAAKWLQTKNTTQWDYYIKDLEGNTQEVLDSIENNSTFLLRKNGRAIATITLENTPNDWDCEMWEEAVKDEGVVYLHRIVIHREYAGQKLGEQLIDWAKDYMREQGGRYIRFDCLGTNEGLNRYYQKHYEFKGVVNKYSKHCKYEIEL</sequence>